<reference evidence="2 3" key="1">
    <citation type="submission" date="2016-09" db="EMBL/GenBank/DDBJ databases">
        <title>Genomic Taxonomy of the Vibrionaceae.</title>
        <authorList>
            <person name="Gonzalez-Castillo A."/>
            <person name="Gomez-Gil B."/>
            <person name="Enciso-Ibarra K."/>
        </authorList>
    </citation>
    <scope>NUCLEOTIDE SEQUENCE [LARGE SCALE GENOMIC DNA]</scope>
    <source>
        <strain evidence="2 3">CAIM 703</strain>
    </source>
</reference>
<evidence type="ECO:0000259" key="1">
    <source>
        <dbReference type="PROSITE" id="PS50943"/>
    </source>
</evidence>
<evidence type="ECO:0000313" key="2">
    <source>
        <dbReference type="EMBL" id="OLQ92312.1"/>
    </source>
</evidence>
<evidence type="ECO:0000313" key="3">
    <source>
        <dbReference type="Proteomes" id="UP000186313"/>
    </source>
</evidence>
<dbReference type="Gene3D" id="1.10.260.40">
    <property type="entry name" value="lambda repressor-like DNA-binding domains"/>
    <property type="match status" value="1"/>
</dbReference>
<protein>
    <submittedName>
        <fullName evidence="2">Transcriptional regulator</fullName>
    </submittedName>
</protein>
<dbReference type="InterPro" id="IPR001387">
    <property type="entry name" value="Cro/C1-type_HTH"/>
</dbReference>
<organism evidence="2 3">
    <name type="scientific">Vibrio panuliri</name>
    <dbReference type="NCBI Taxonomy" id="1381081"/>
    <lineage>
        <taxon>Bacteria</taxon>
        <taxon>Pseudomonadati</taxon>
        <taxon>Pseudomonadota</taxon>
        <taxon>Gammaproteobacteria</taxon>
        <taxon>Vibrionales</taxon>
        <taxon>Vibrionaceae</taxon>
        <taxon>Vibrio</taxon>
    </lineage>
</organism>
<accession>A0A1Q9HNA2</accession>
<dbReference type="GO" id="GO:0003677">
    <property type="term" value="F:DNA binding"/>
    <property type="evidence" value="ECO:0007669"/>
    <property type="project" value="InterPro"/>
</dbReference>
<dbReference type="InterPro" id="IPR010982">
    <property type="entry name" value="Lambda_DNA-bd_dom_sf"/>
</dbReference>
<dbReference type="AlphaFoldDB" id="A0A1Q9HNA2"/>
<comment type="caution">
    <text evidence="2">The sequence shown here is derived from an EMBL/GenBank/DDBJ whole genome shotgun (WGS) entry which is preliminary data.</text>
</comment>
<proteinExistence type="predicted"/>
<dbReference type="PROSITE" id="PS50943">
    <property type="entry name" value="HTH_CROC1"/>
    <property type="match status" value="1"/>
</dbReference>
<dbReference type="SUPFAM" id="SSF47413">
    <property type="entry name" value="lambda repressor-like DNA-binding domains"/>
    <property type="match status" value="1"/>
</dbReference>
<sequence>MEDNYQDRILMVMKERRESYGSLAKGVNRGKATISRYLAKDHTRTYPSVCDLELIAKYLEVEPHWLICGVGDRHTSRQTINDSIGAGAATVNVYSRADINALMSGHDVNPVEHMAVPTQYAGQFGVMYPLQGPLASIWDCAALISKNEQWQNDDLVFARIGVNAPFDFYTLVMVADKVHVWRGDDTTKNATTVCDVNNLEVLGVAKWGVWKKRG</sequence>
<dbReference type="STRING" id="1381081.BIY22_15985"/>
<name>A0A1Q9HNA2_9VIBR</name>
<feature type="domain" description="HTH cro/C1-type" evidence="1">
    <location>
        <begin position="44"/>
        <end position="66"/>
    </location>
</feature>
<dbReference type="OrthoDB" id="9794834at2"/>
<dbReference type="CDD" id="cd00093">
    <property type="entry name" value="HTH_XRE"/>
    <property type="match status" value="1"/>
</dbReference>
<dbReference type="Proteomes" id="UP000186313">
    <property type="component" value="Unassembled WGS sequence"/>
</dbReference>
<dbReference type="EMBL" id="MJMJ01000004">
    <property type="protein sequence ID" value="OLQ92312.1"/>
    <property type="molecule type" value="Genomic_DNA"/>
</dbReference>
<dbReference type="RefSeq" id="WP_075706475.1">
    <property type="nucleotide sequence ID" value="NZ_MJMJ01000004.1"/>
</dbReference>
<gene>
    <name evidence="2" type="ORF">BIY22_15985</name>
</gene>